<reference evidence="2 3" key="1">
    <citation type="journal article" date="2019" name="Nat. Ecol. Evol.">
        <title>Megaphylogeny resolves global patterns of mushroom evolution.</title>
        <authorList>
            <person name="Varga T."/>
            <person name="Krizsan K."/>
            <person name="Foldi C."/>
            <person name="Dima B."/>
            <person name="Sanchez-Garcia M."/>
            <person name="Sanchez-Ramirez S."/>
            <person name="Szollosi G.J."/>
            <person name="Szarkandi J.G."/>
            <person name="Papp V."/>
            <person name="Albert L."/>
            <person name="Andreopoulos W."/>
            <person name="Angelini C."/>
            <person name="Antonin V."/>
            <person name="Barry K.W."/>
            <person name="Bougher N.L."/>
            <person name="Buchanan P."/>
            <person name="Buyck B."/>
            <person name="Bense V."/>
            <person name="Catcheside P."/>
            <person name="Chovatia M."/>
            <person name="Cooper J."/>
            <person name="Damon W."/>
            <person name="Desjardin D."/>
            <person name="Finy P."/>
            <person name="Geml J."/>
            <person name="Haridas S."/>
            <person name="Hughes K."/>
            <person name="Justo A."/>
            <person name="Karasinski D."/>
            <person name="Kautmanova I."/>
            <person name="Kiss B."/>
            <person name="Kocsube S."/>
            <person name="Kotiranta H."/>
            <person name="LaButti K.M."/>
            <person name="Lechner B.E."/>
            <person name="Liimatainen K."/>
            <person name="Lipzen A."/>
            <person name="Lukacs Z."/>
            <person name="Mihaltcheva S."/>
            <person name="Morgado L.N."/>
            <person name="Niskanen T."/>
            <person name="Noordeloos M.E."/>
            <person name="Ohm R.A."/>
            <person name="Ortiz-Santana B."/>
            <person name="Ovrebo C."/>
            <person name="Racz N."/>
            <person name="Riley R."/>
            <person name="Savchenko A."/>
            <person name="Shiryaev A."/>
            <person name="Soop K."/>
            <person name="Spirin V."/>
            <person name="Szebenyi C."/>
            <person name="Tomsovsky M."/>
            <person name="Tulloss R.E."/>
            <person name="Uehling J."/>
            <person name="Grigoriev I.V."/>
            <person name="Vagvolgyi C."/>
            <person name="Papp T."/>
            <person name="Martin F.M."/>
            <person name="Miettinen O."/>
            <person name="Hibbett D.S."/>
            <person name="Nagy L.G."/>
        </authorList>
    </citation>
    <scope>NUCLEOTIDE SEQUENCE [LARGE SCALE GENOMIC DNA]</scope>
    <source>
        <strain evidence="2 3">CBS 309.79</strain>
    </source>
</reference>
<evidence type="ECO:0000313" key="2">
    <source>
        <dbReference type="EMBL" id="TFK97077.1"/>
    </source>
</evidence>
<proteinExistence type="predicted"/>
<evidence type="ECO:0000313" key="3">
    <source>
        <dbReference type="Proteomes" id="UP000305067"/>
    </source>
</evidence>
<name>A0A5C3Q7D1_9AGAR</name>
<sequence length="71" mass="7664">MGSDVAYVASVFVGLWVSLISTYDLQVKTLLYGLSLLHSSVFAPSSSSSLAITCDCVSHQLARSREIGLRR</sequence>
<keyword evidence="1" id="KW-1133">Transmembrane helix</keyword>
<protein>
    <submittedName>
        <fullName evidence="2">Uncharacterized protein</fullName>
    </submittedName>
</protein>
<organism evidence="2 3">
    <name type="scientific">Pterulicium gracile</name>
    <dbReference type="NCBI Taxonomy" id="1884261"/>
    <lineage>
        <taxon>Eukaryota</taxon>
        <taxon>Fungi</taxon>
        <taxon>Dikarya</taxon>
        <taxon>Basidiomycota</taxon>
        <taxon>Agaricomycotina</taxon>
        <taxon>Agaricomycetes</taxon>
        <taxon>Agaricomycetidae</taxon>
        <taxon>Agaricales</taxon>
        <taxon>Pleurotineae</taxon>
        <taxon>Pterulaceae</taxon>
        <taxon>Pterulicium</taxon>
    </lineage>
</organism>
<keyword evidence="1" id="KW-0812">Transmembrane</keyword>
<dbReference type="Proteomes" id="UP000305067">
    <property type="component" value="Unassembled WGS sequence"/>
</dbReference>
<keyword evidence="1" id="KW-0472">Membrane</keyword>
<accession>A0A5C3Q7D1</accession>
<dbReference type="EMBL" id="ML178851">
    <property type="protein sequence ID" value="TFK97077.1"/>
    <property type="molecule type" value="Genomic_DNA"/>
</dbReference>
<keyword evidence="3" id="KW-1185">Reference proteome</keyword>
<dbReference type="AlphaFoldDB" id="A0A5C3Q7D1"/>
<gene>
    <name evidence="2" type="ORF">BDV98DRAFT_274972</name>
</gene>
<feature type="transmembrane region" description="Helical" evidence="1">
    <location>
        <begin position="6"/>
        <end position="25"/>
    </location>
</feature>
<evidence type="ECO:0000256" key="1">
    <source>
        <dbReference type="SAM" id="Phobius"/>
    </source>
</evidence>